<evidence type="ECO:0000313" key="1">
    <source>
        <dbReference type="EMBL" id="QUX20579.1"/>
    </source>
</evidence>
<dbReference type="RefSeq" id="WP_220561775.1">
    <property type="nucleotide sequence ID" value="NZ_CP074133.1"/>
</dbReference>
<evidence type="ECO:0000313" key="2">
    <source>
        <dbReference type="Proteomes" id="UP000676079"/>
    </source>
</evidence>
<keyword evidence="2" id="KW-1185">Reference proteome</keyword>
<dbReference type="EMBL" id="CP074133">
    <property type="protein sequence ID" value="QUX20579.1"/>
    <property type="molecule type" value="Genomic_DNA"/>
</dbReference>
<dbReference type="SUPFAM" id="SSF57802">
    <property type="entry name" value="Rubredoxin-like"/>
    <property type="match status" value="1"/>
</dbReference>
<dbReference type="Proteomes" id="UP000676079">
    <property type="component" value="Chromosome"/>
</dbReference>
<gene>
    <name evidence="1" type="ORF">KGD84_18920</name>
</gene>
<evidence type="ECO:0008006" key="3">
    <source>
        <dbReference type="Google" id="ProtNLM"/>
    </source>
</evidence>
<protein>
    <recommendedName>
        <fullName evidence="3">Zinc-ribbon domain-containing protein</fullName>
    </recommendedName>
</protein>
<organism evidence="1 2">
    <name type="scientific">Nocardiopsis changdeensis</name>
    <dbReference type="NCBI Taxonomy" id="2831969"/>
    <lineage>
        <taxon>Bacteria</taxon>
        <taxon>Bacillati</taxon>
        <taxon>Actinomycetota</taxon>
        <taxon>Actinomycetes</taxon>
        <taxon>Streptosporangiales</taxon>
        <taxon>Nocardiopsidaceae</taxon>
        <taxon>Nocardiopsis</taxon>
    </lineage>
</organism>
<reference evidence="1 2" key="1">
    <citation type="submission" date="2021-05" db="EMBL/GenBank/DDBJ databases">
        <title>Direct Submission.</title>
        <authorList>
            <person name="Li K."/>
            <person name="Gao J."/>
        </authorList>
    </citation>
    <scope>NUCLEOTIDE SEQUENCE [LARGE SCALE GENOMIC DNA]</scope>
    <source>
        <strain evidence="1 2">Mg02</strain>
    </source>
</reference>
<sequence length="111" mass="12614">MSLLMVWLNRTPEPPAYPRCSTCRHVADPHGPAPGRMRLHLSLTRAHGAEATPHEWICPACGYTAPLSTGDYATVSEPRRCRRWYCRLEWMAPPEVERPACPRCYSPARAR</sequence>
<accession>A0ABX8BGU9</accession>
<proteinExistence type="predicted"/>
<name>A0ABX8BGU9_9ACTN</name>